<proteinExistence type="predicted"/>
<protein>
    <submittedName>
        <fullName evidence="2">Uncharacterized protein</fullName>
    </submittedName>
</protein>
<dbReference type="AlphaFoldDB" id="A0A090X380"/>
<dbReference type="Proteomes" id="UP000029226">
    <property type="component" value="Unassembled WGS sequence"/>
</dbReference>
<accession>A0A090X380</accession>
<gene>
    <name evidence="2" type="ORF">JCM19275_2018</name>
    <name evidence="1" type="ORF">JCM19314_1936</name>
</gene>
<organism evidence="2 4">
    <name type="scientific">Nonlabens ulvanivorans</name>
    <name type="common">Persicivirga ulvanivorans</name>
    <dbReference type="NCBI Taxonomy" id="906888"/>
    <lineage>
        <taxon>Bacteria</taxon>
        <taxon>Pseudomonadati</taxon>
        <taxon>Bacteroidota</taxon>
        <taxon>Flavobacteriia</taxon>
        <taxon>Flavobacteriales</taxon>
        <taxon>Flavobacteriaceae</taxon>
        <taxon>Nonlabens</taxon>
    </lineage>
</organism>
<evidence type="ECO:0000313" key="2">
    <source>
        <dbReference type="EMBL" id="GAL75567.1"/>
    </source>
</evidence>
<dbReference type="Proteomes" id="UP000029647">
    <property type="component" value="Unassembled WGS sequence"/>
</dbReference>
<evidence type="ECO:0000313" key="1">
    <source>
        <dbReference type="EMBL" id="GAL00328.1"/>
    </source>
</evidence>
<comment type="caution">
    <text evidence="2">The sequence shown here is derived from an EMBL/GenBank/DDBJ whole genome shotgun (WGS) entry which is preliminary data.</text>
</comment>
<dbReference type="EMBL" id="BBMM01000005">
    <property type="protein sequence ID" value="GAL00328.1"/>
    <property type="molecule type" value="Genomic_DNA"/>
</dbReference>
<evidence type="ECO:0000313" key="4">
    <source>
        <dbReference type="Proteomes" id="UP000029647"/>
    </source>
</evidence>
<evidence type="ECO:0000313" key="3">
    <source>
        <dbReference type="Proteomes" id="UP000029226"/>
    </source>
</evidence>
<sequence>MRNFYNLLSSKNRDAYMIDNVLNCSVLRLFRFRESVI</sequence>
<name>A0A090X380_NONUL</name>
<dbReference type="EMBL" id="BBNT01000005">
    <property type="protein sequence ID" value="GAL75567.1"/>
    <property type="molecule type" value="Genomic_DNA"/>
</dbReference>
<reference evidence="3 4" key="1">
    <citation type="journal article" date="2014" name="Genome Announc.">
        <title>Draft Genome Sequences of Marine Flavobacterium Nonlabens Strains NR17, NR24, NR27, NR32, NR33, and Ara13.</title>
        <authorList>
            <person name="Nakanishi M."/>
            <person name="Meirelles P."/>
            <person name="Suzuki R."/>
            <person name="Takatani N."/>
            <person name="Mino S."/>
            <person name="Suda W."/>
            <person name="Oshima K."/>
            <person name="Hattori M."/>
            <person name="Ohkuma M."/>
            <person name="Hosokawa M."/>
            <person name="Miyashita K."/>
            <person name="Thompson F.L."/>
            <person name="Niwa A."/>
            <person name="Sawabe T."/>
            <person name="Sawabe T."/>
        </authorList>
    </citation>
    <scope>NUCLEOTIDE SEQUENCE [LARGE SCALE GENOMIC DNA]</scope>
    <source>
        <strain evidence="2">JCM 19275</strain>
        <strain evidence="1">JCM 19314</strain>
        <strain evidence="4">JCM19275</strain>
        <strain evidence="3">JCM19314</strain>
    </source>
</reference>